<evidence type="ECO:0000259" key="14">
    <source>
        <dbReference type="PROSITE" id="PS50851"/>
    </source>
</evidence>
<feature type="domain" description="CheW-like" evidence="14">
    <location>
        <begin position="595"/>
        <end position="728"/>
    </location>
</feature>
<evidence type="ECO:0000256" key="12">
    <source>
        <dbReference type="PROSITE-ProRule" id="PRU00110"/>
    </source>
</evidence>
<evidence type="ECO:0000256" key="4">
    <source>
        <dbReference type="ARBA" id="ARBA00022500"/>
    </source>
</evidence>
<evidence type="ECO:0000256" key="11">
    <source>
        <dbReference type="ARBA" id="ARBA00035100"/>
    </source>
</evidence>
<dbReference type="SUPFAM" id="SSF50341">
    <property type="entry name" value="CheW-like"/>
    <property type="match status" value="1"/>
</dbReference>
<dbReference type="InterPro" id="IPR008207">
    <property type="entry name" value="Sig_transdc_His_kin_Hpt_dom"/>
</dbReference>
<dbReference type="PROSITE" id="PS50851">
    <property type="entry name" value="CHEW"/>
    <property type="match status" value="1"/>
</dbReference>
<evidence type="ECO:0000256" key="10">
    <source>
        <dbReference type="ARBA" id="ARBA00023012"/>
    </source>
</evidence>
<gene>
    <name evidence="16" type="ORF">GCM10022212_06230</name>
</gene>
<dbReference type="SUPFAM" id="SSF55874">
    <property type="entry name" value="ATPase domain of HSP90 chaperone/DNA topoisomerase II/histidine kinase"/>
    <property type="match status" value="1"/>
</dbReference>
<dbReference type="InterPro" id="IPR005467">
    <property type="entry name" value="His_kinase_dom"/>
</dbReference>
<keyword evidence="10" id="KW-0902">Two-component regulatory system</keyword>
<accession>A0ABP7SPL0</accession>
<dbReference type="CDD" id="cd16916">
    <property type="entry name" value="HATPase_CheA-like"/>
    <property type="match status" value="1"/>
</dbReference>
<dbReference type="Pfam" id="PF01584">
    <property type="entry name" value="CheW"/>
    <property type="match status" value="1"/>
</dbReference>
<proteinExistence type="predicted"/>
<keyword evidence="7" id="KW-0547">Nucleotide-binding</keyword>
<evidence type="ECO:0000313" key="16">
    <source>
        <dbReference type="EMBL" id="GAA4014579.1"/>
    </source>
</evidence>
<feature type="domain" description="Histidine kinase" evidence="13">
    <location>
        <begin position="390"/>
        <end position="593"/>
    </location>
</feature>
<keyword evidence="4" id="KW-0145">Chemotaxis</keyword>
<dbReference type="PANTHER" id="PTHR43395:SF10">
    <property type="entry name" value="CHEMOTAXIS PROTEIN CHEA"/>
    <property type="match status" value="1"/>
</dbReference>
<dbReference type="InterPro" id="IPR037006">
    <property type="entry name" value="CheA-like_homodim_sf"/>
</dbReference>
<keyword evidence="8" id="KW-0418">Kinase</keyword>
<dbReference type="InterPro" id="IPR036890">
    <property type="entry name" value="HATPase_C_sf"/>
</dbReference>
<evidence type="ECO:0000256" key="5">
    <source>
        <dbReference type="ARBA" id="ARBA00022553"/>
    </source>
</evidence>
<dbReference type="CDD" id="cd00088">
    <property type="entry name" value="HPT"/>
    <property type="match status" value="1"/>
</dbReference>
<feature type="domain" description="HPt" evidence="15">
    <location>
        <begin position="4"/>
        <end position="108"/>
    </location>
</feature>
<keyword evidence="6" id="KW-0808">Transferase</keyword>
<dbReference type="Pfam" id="PF02895">
    <property type="entry name" value="H-kinase_dim"/>
    <property type="match status" value="1"/>
</dbReference>
<comment type="caution">
    <text evidence="16">The sequence shown here is derived from an EMBL/GenBank/DDBJ whole genome shotgun (WGS) entry which is preliminary data.</text>
</comment>
<dbReference type="Gene3D" id="1.20.120.160">
    <property type="entry name" value="HPT domain"/>
    <property type="match status" value="1"/>
</dbReference>
<dbReference type="EMBL" id="BAAAZE010000005">
    <property type="protein sequence ID" value="GAA4014579.1"/>
    <property type="molecule type" value="Genomic_DNA"/>
</dbReference>
<dbReference type="InterPro" id="IPR003594">
    <property type="entry name" value="HATPase_dom"/>
</dbReference>
<dbReference type="SMART" id="SM00073">
    <property type="entry name" value="HPT"/>
    <property type="match status" value="1"/>
</dbReference>
<evidence type="ECO:0000313" key="17">
    <source>
        <dbReference type="Proteomes" id="UP001501353"/>
    </source>
</evidence>
<evidence type="ECO:0000256" key="7">
    <source>
        <dbReference type="ARBA" id="ARBA00022741"/>
    </source>
</evidence>
<dbReference type="Gene3D" id="3.30.565.10">
    <property type="entry name" value="Histidine kinase-like ATPase, C-terminal domain"/>
    <property type="match status" value="1"/>
</dbReference>
<protein>
    <recommendedName>
        <fullName evidence="3">Chemotaxis protein CheA</fullName>
        <ecNumber evidence="2">2.7.13.3</ecNumber>
    </recommendedName>
</protein>
<keyword evidence="5 12" id="KW-0597">Phosphoprotein</keyword>
<evidence type="ECO:0000259" key="13">
    <source>
        <dbReference type="PROSITE" id="PS50109"/>
    </source>
</evidence>
<dbReference type="PROSITE" id="PS50109">
    <property type="entry name" value="HIS_KIN"/>
    <property type="match status" value="1"/>
</dbReference>
<dbReference type="InterPro" id="IPR036641">
    <property type="entry name" value="HPT_dom_sf"/>
</dbReference>
<dbReference type="PANTHER" id="PTHR43395">
    <property type="entry name" value="SENSOR HISTIDINE KINASE CHEA"/>
    <property type="match status" value="1"/>
</dbReference>
<dbReference type="InterPro" id="IPR004105">
    <property type="entry name" value="CheA-like_dim"/>
</dbReference>
<evidence type="ECO:0000256" key="6">
    <source>
        <dbReference type="ARBA" id="ARBA00022679"/>
    </source>
</evidence>
<dbReference type="InterPro" id="IPR036061">
    <property type="entry name" value="CheW-like_dom_sf"/>
</dbReference>
<dbReference type="PROSITE" id="PS50894">
    <property type="entry name" value="HPT"/>
    <property type="match status" value="1"/>
</dbReference>
<evidence type="ECO:0000259" key="15">
    <source>
        <dbReference type="PROSITE" id="PS50894"/>
    </source>
</evidence>
<comment type="function">
    <text evidence="11">Involved in the transmission of sensory signals from the chemoreceptors to the flagellar motors. CheA is autophosphorylated; it can transfer its phosphate group to either CheB or CheY.</text>
</comment>
<dbReference type="Pfam" id="PF01627">
    <property type="entry name" value="Hpt"/>
    <property type="match status" value="1"/>
</dbReference>
<evidence type="ECO:0000256" key="1">
    <source>
        <dbReference type="ARBA" id="ARBA00000085"/>
    </source>
</evidence>
<dbReference type="InterPro" id="IPR051315">
    <property type="entry name" value="Bact_Chemotaxis_CheA"/>
</dbReference>
<dbReference type="Pfam" id="PF02518">
    <property type="entry name" value="HATPase_c"/>
    <property type="match status" value="1"/>
</dbReference>
<evidence type="ECO:0000256" key="2">
    <source>
        <dbReference type="ARBA" id="ARBA00012438"/>
    </source>
</evidence>
<dbReference type="Proteomes" id="UP001501353">
    <property type="component" value="Unassembled WGS sequence"/>
</dbReference>
<organism evidence="16 17">
    <name type="scientific">Actimicrobium antarcticum</name>
    <dbReference type="NCBI Taxonomy" id="1051899"/>
    <lineage>
        <taxon>Bacteria</taxon>
        <taxon>Pseudomonadati</taxon>
        <taxon>Pseudomonadota</taxon>
        <taxon>Betaproteobacteria</taxon>
        <taxon>Burkholderiales</taxon>
        <taxon>Oxalobacteraceae</taxon>
        <taxon>Actimicrobium</taxon>
    </lineage>
</organism>
<dbReference type="Gene3D" id="2.30.30.40">
    <property type="entry name" value="SH3 Domains"/>
    <property type="match status" value="1"/>
</dbReference>
<dbReference type="SMART" id="SM00387">
    <property type="entry name" value="HATPase_c"/>
    <property type="match status" value="1"/>
</dbReference>
<dbReference type="SUPFAM" id="SSF47226">
    <property type="entry name" value="Histidine-containing phosphotransfer domain, HPT domain"/>
    <property type="match status" value="1"/>
</dbReference>
<dbReference type="Gene3D" id="1.10.287.560">
    <property type="entry name" value="Histidine kinase CheA-like, homodimeric domain"/>
    <property type="match status" value="1"/>
</dbReference>
<evidence type="ECO:0000256" key="3">
    <source>
        <dbReference type="ARBA" id="ARBA00021495"/>
    </source>
</evidence>
<keyword evidence="9" id="KW-0067">ATP-binding</keyword>
<dbReference type="PRINTS" id="PR00344">
    <property type="entry name" value="BCTRLSENSOR"/>
</dbReference>
<dbReference type="InterPro" id="IPR004358">
    <property type="entry name" value="Sig_transdc_His_kin-like_C"/>
</dbReference>
<evidence type="ECO:0000256" key="8">
    <source>
        <dbReference type="ARBA" id="ARBA00022777"/>
    </source>
</evidence>
<feature type="modified residue" description="Phosphohistidine" evidence="12">
    <location>
        <position position="51"/>
    </location>
</feature>
<comment type="catalytic activity">
    <reaction evidence="1">
        <text>ATP + protein L-histidine = ADP + protein N-phospho-L-histidine.</text>
        <dbReference type="EC" id="2.7.13.3"/>
    </reaction>
</comment>
<reference evidence="17" key="1">
    <citation type="journal article" date="2019" name="Int. J. Syst. Evol. Microbiol.">
        <title>The Global Catalogue of Microorganisms (GCM) 10K type strain sequencing project: providing services to taxonomists for standard genome sequencing and annotation.</title>
        <authorList>
            <consortium name="The Broad Institute Genomics Platform"/>
            <consortium name="The Broad Institute Genome Sequencing Center for Infectious Disease"/>
            <person name="Wu L."/>
            <person name="Ma J."/>
        </authorList>
    </citation>
    <scope>NUCLEOTIDE SEQUENCE [LARGE SCALE GENOMIC DNA]</scope>
    <source>
        <strain evidence="17">JCM 16673</strain>
    </source>
</reference>
<dbReference type="RefSeq" id="WP_344761767.1">
    <property type="nucleotide sequence ID" value="NZ_BAAAZE010000005.1"/>
</dbReference>
<sequence length="738" mass="79332">MSEESGMYDEALTLFFDEAREMVQQIEDALLSMEQDPANHETINALFRAAHTVKGSAGIFNLNRVVRFTHEVESVLDRVRNDDLMIDAALSDCLFRSCDMMAALLAEAEQRIDAPEAMAQLDQEADVLKAQLSTYLVSATAPSVSGQATATATPAQPVTTGIWHISLRFGEDAFRNGFDPLTIIHYLKSIGQIVAIATIDHDLPDWAQCDPESCHLGFEIDLQSNAALADIEGAFEFVRDDCVIHIISPARSLPDFVALIHALPDERRLGDILVDSGAVTRAALDAALSLQAGESPVNADPATELARLPLGKILIAQNQVAADVVDAALLKQASARDKPREPRNDDARFVRVPADKLDELINLVGELVICGSSASLQALDLRDAGLIGTTQQMSGLVEEIRNGALSLRMVQIGETFARYRRVVRDVSGELGKQVQLDIEGAETELDKSVVEKIGDPLMHLVRNALDHGIEMPDVRLAAGKPAAGTIRLSAQHDSGNILIRVTDDGRGLDGEVLLAKARERGLVAPGQVLSEVDKLNLIFAPGFSTAEKVTNLSGRGVGMDVVRKNIEALRGTVSLSSKPGAGTLIEIRLPLTLAIIDGFLVRIGTSSFIIPLHAVVECIDADESRLQLHHGAAGRIDLRGGVLPFLDLRSVFSVTGAQSAKRSIVVVQSENGRSGLLVDQLLGEYQTVIKPLGKLFQNLRGISGSTVLGSGEVALILDVGALMKLAAEQKYDDALVRM</sequence>
<dbReference type="EC" id="2.7.13.3" evidence="2"/>
<dbReference type="SMART" id="SM00260">
    <property type="entry name" value="CheW"/>
    <property type="match status" value="1"/>
</dbReference>
<dbReference type="SMART" id="SM01231">
    <property type="entry name" value="H-kinase_dim"/>
    <property type="match status" value="1"/>
</dbReference>
<name>A0ABP7SPL0_9BURK</name>
<keyword evidence="17" id="KW-1185">Reference proteome</keyword>
<evidence type="ECO:0000256" key="9">
    <source>
        <dbReference type="ARBA" id="ARBA00022840"/>
    </source>
</evidence>
<dbReference type="InterPro" id="IPR036097">
    <property type="entry name" value="HisK_dim/P_sf"/>
</dbReference>
<dbReference type="CDD" id="cd00731">
    <property type="entry name" value="CheA_reg"/>
    <property type="match status" value="1"/>
</dbReference>
<dbReference type="InterPro" id="IPR002545">
    <property type="entry name" value="CheW-lke_dom"/>
</dbReference>
<dbReference type="SUPFAM" id="SSF47384">
    <property type="entry name" value="Homodimeric domain of signal transducing histidine kinase"/>
    <property type="match status" value="1"/>
</dbReference>